<evidence type="ECO:0000313" key="2">
    <source>
        <dbReference type="Proteomes" id="UP000266313"/>
    </source>
</evidence>
<proteinExistence type="predicted"/>
<keyword evidence="2" id="KW-1185">Reference proteome</keyword>
<dbReference type="EMBL" id="AP017928">
    <property type="protein sequence ID" value="BBA35749.1"/>
    <property type="molecule type" value="Genomic_DNA"/>
</dbReference>
<dbReference type="Proteomes" id="UP000266313">
    <property type="component" value="Chromosome"/>
</dbReference>
<dbReference type="KEGG" id="mmai:sS8_3812"/>
<name>A0A250L119_9GAMM</name>
<accession>A0A250L119</accession>
<protein>
    <submittedName>
        <fullName evidence="1">Uncharacterized protein</fullName>
    </submittedName>
</protein>
<gene>
    <name evidence="1" type="ORF">sS8_3812</name>
</gene>
<dbReference type="AlphaFoldDB" id="A0A250L119"/>
<reference evidence="1 2" key="1">
    <citation type="submission" date="2016-12" db="EMBL/GenBank/DDBJ databases">
        <title>Genome sequencing of Methylocaldum marinum.</title>
        <authorList>
            <person name="Takeuchi M."/>
            <person name="Kamagata Y."/>
            <person name="Hiraoka S."/>
            <person name="Oshima K."/>
            <person name="Hattori M."/>
            <person name="Iwasaki W."/>
        </authorList>
    </citation>
    <scope>NUCLEOTIDE SEQUENCE [LARGE SCALE GENOMIC DNA]</scope>
    <source>
        <strain evidence="1 2">S8</strain>
    </source>
</reference>
<sequence>MHSGQQPEAIAPECRLLALFSLTYARTIGAAFGGVAVVVGIVDTDLAIGALEACYPAAGYGFGFHALALVVDGYACGSRFAGIAIGFSVATADRFEFSGTGVGFGFAYALCIRDLALADAKVTVLPFRAG</sequence>
<organism evidence="1 2">
    <name type="scientific">Methylocaldum marinum</name>
    <dbReference type="NCBI Taxonomy" id="1432792"/>
    <lineage>
        <taxon>Bacteria</taxon>
        <taxon>Pseudomonadati</taxon>
        <taxon>Pseudomonadota</taxon>
        <taxon>Gammaproteobacteria</taxon>
        <taxon>Methylococcales</taxon>
        <taxon>Methylococcaceae</taxon>
        <taxon>Methylocaldum</taxon>
    </lineage>
</organism>
<evidence type="ECO:0000313" key="1">
    <source>
        <dbReference type="EMBL" id="BBA35749.1"/>
    </source>
</evidence>